<reference evidence="1 2" key="2">
    <citation type="journal article" date="2022" name="Mol. Ecol. Resour.">
        <title>The genomes of chicory, endive, great burdock and yacon provide insights into Asteraceae paleo-polyploidization history and plant inulin production.</title>
        <authorList>
            <person name="Fan W."/>
            <person name="Wang S."/>
            <person name="Wang H."/>
            <person name="Wang A."/>
            <person name="Jiang F."/>
            <person name="Liu H."/>
            <person name="Zhao H."/>
            <person name="Xu D."/>
            <person name="Zhang Y."/>
        </authorList>
    </citation>
    <scope>NUCLEOTIDE SEQUENCE [LARGE SCALE GENOMIC DNA]</scope>
    <source>
        <strain evidence="2">cv. Niubang</strain>
    </source>
</reference>
<reference evidence="2" key="1">
    <citation type="journal article" date="2022" name="Mol. Ecol. Resour.">
        <title>The genomes of chicory, endive, great burdock and yacon provide insights into Asteraceae palaeo-polyploidization history and plant inulin production.</title>
        <authorList>
            <person name="Fan W."/>
            <person name="Wang S."/>
            <person name="Wang H."/>
            <person name="Wang A."/>
            <person name="Jiang F."/>
            <person name="Liu H."/>
            <person name="Zhao H."/>
            <person name="Xu D."/>
            <person name="Zhang Y."/>
        </authorList>
    </citation>
    <scope>NUCLEOTIDE SEQUENCE [LARGE SCALE GENOMIC DNA]</scope>
    <source>
        <strain evidence="2">cv. Niubang</strain>
    </source>
</reference>
<evidence type="ECO:0000313" key="1">
    <source>
        <dbReference type="EMBL" id="KAI3678138.1"/>
    </source>
</evidence>
<sequence length="156" mass="17897">MQDKIELLNGTLREQDMEEKNHLVFLCLDFGRRMRSRERDLEGRLSSSFWSFAGEKSSKMTSVWSLAREKSSLCLKLYSPEEWGFTKSSLCEIDVGFDGRAAARSTDLEDATHLRSASPFPYRDPHAPIDPGVRLKPTYFLCVLGEAETRMWSRPV</sequence>
<evidence type="ECO:0000313" key="2">
    <source>
        <dbReference type="Proteomes" id="UP001055879"/>
    </source>
</evidence>
<name>A0ACB8Y261_ARCLA</name>
<protein>
    <submittedName>
        <fullName evidence="1">Uncharacterized protein</fullName>
    </submittedName>
</protein>
<accession>A0ACB8Y261</accession>
<keyword evidence="2" id="KW-1185">Reference proteome</keyword>
<dbReference type="Proteomes" id="UP001055879">
    <property type="component" value="Linkage Group LG14"/>
</dbReference>
<comment type="caution">
    <text evidence="1">The sequence shown here is derived from an EMBL/GenBank/DDBJ whole genome shotgun (WGS) entry which is preliminary data.</text>
</comment>
<proteinExistence type="predicted"/>
<gene>
    <name evidence="1" type="ORF">L6452_37419</name>
</gene>
<organism evidence="1 2">
    <name type="scientific">Arctium lappa</name>
    <name type="common">Greater burdock</name>
    <name type="synonym">Lappa major</name>
    <dbReference type="NCBI Taxonomy" id="4217"/>
    <lineage>
        <taxon>Eukaryota</taxon>
        <taxon>Viridiplantae</taxon>
        <taxon>Streptophyta</taxon>
        <taxon>Embryophyta</taxon>
        <taxon>Tracheophyta</taxon>
        <taxon>Spermatophyta</taxon>
        <taxon>Magnoliopsida</taxon>
        <taxon>eudicotyledons</taxon>
        <taxon>Gunneridae</taxon>
        <taxon>Pentapetalae</taxon>
        <taxon>asterids</taxon>
        <taxon>campanulids</taxon>
        <taxon>Asterales</taxon>
        <taxon>Asteraceae</taxon>
        <taxon>Carduoideae</taxon>
        <taxon>Cardueae</taxon>
        <taxon>Arctiinae</taxon>
        <taxon>Arctium</taxon>
    </lineage>
</organism>
<dbReference type="EMBL" id="CM042060">
    <property type="protein sequence ID" value="KAI3678138.1"/>
    <property type="molecule type" value="Genomic_DNA"/>
</dbReference>